<sequence length="154" mass="18286">MEKINIKAIYNLQRFSILQTKLNPATSGLIPNSYAYAWFANIYPCLHDSDIHHDLKECFATKEKQVKLIAEIADKNWLNKKNLTYYEYEKLFCEDDKYKDYNIGRVELLSTFRYFYLEGIFDGDFWRKLLEESEYPIEAGCITNEFSQTDLCLL</sequence>
<proteinExistence type="predicted"/>
<name>A0A9D5X0B1_9BACT</name>
<gene>
    <name evidence="1" type="ORF">HXN55_07475</name>
</gene>
<dbReference type="RefSeq" id="WP_278490556.1">
    <property type="nucleotide sequence ID" value="NZ_JABZTM010000077.1"/>
</dbReference>
<evidence type="ECO:0000313" key="2">
    <source>
        <dbReference type="Proteomes" id="UP000787419"/>
    </source>
</evidence>
<dbReference type="Proteomes" id="UP000787419">
    <property type="component" value="Unassembled WGS sequence"/>
</dbReference>
<dbReference type="EMBL" id="JABZTM010000077">
    <property type="protein sequence ID" value="MBF1447202.1"/>
    <property type="molecule type" value="Genomic_DNA"/>
</dbReference>
<organism evidence="1 2">
    <name type="scientific">Prevotella nigrescens</name>
    <dbReference type="NCBI Taxonomy" id="28133"/>
    <lineage>
        <taxon>Bacteria</taxon>
        <taxon>Pseudomonadati</taxon>
        <taxon>Bacteroidota</taxon>
        <taxon>Bacteroidia</taxon>
        <taxon>Bacteroidales</taxon>
        <taxon>Prevotellaceae</taxon>
        <taxon>Prevotella</taxon>
    </lineage>
</organism>
<dbReference type="AlphaFoldDB" id="A0A9D5X0B1"/>
<reference evidence="1" key="1">
    <citation type="submission" date="2020-04" db="EMBL/GenBank/DDBJ databases">
        <title>Deep metagenomics examines the oral microbiome during advanced dental caries in children, revealing novel taxa and co-occurrences with host molecules.</title>
        <authorList>
            <person name="Baker J.L."/>
            <person name="Morton J.T."/>
            <person name="Dinis M."/>
            <person name="Alvarez R."/>
            <person name="Tran N.C."/>
            <person name="Knight R."/>
            <person name="Edlund A."/>
        </authorList>
    </citation>
    <scope>NUCLEOTIDE SEQUENCE</scope>
    <source>
        <strain evidence="1">JCVI_32_bin.50</strain>
    </source>
</reference>
<comment type="caution">
    <text evidence="1">The sequence shown here is derived from an EMBL/GenBank/DDBJ whole genome shotgun (WGS) entry which is preliminary data.</text>
</comment>
<protein>
    <submittedName>
        <fullName evidence="1">Uncharacterized protein</fullName>
    </submittedName>
</protein>
<accession>A0A9D5X0B1</accession>
<evidence type="ECO:0000313" key="1">
    <source>
        <dbReference type="EMBL" id="MBF1447202.1"/>
    </source>
</evidence>